<protein>
    <recommendedName>
        <fullName evidence="1">MoeA N-terminal and linker domain-containing protein</fullName>
    </recommendedName>
</protein>
<dbReference type="InterPro" id="IPR036135">
    <property type="entry name" value="MoeA_linker/N_sf"/>
</dbReference>
<accession>A0A381YZ10</accession>
<proteinExistence type="predicted"/>
<dbReference type="SUPFAM" id="SSF63882">
    <property type="entry name" value="MoeA N-terminal region -like"/>
    <property type="match status" value="1"/>
</dbReference>
<dbReference type="Gene3D" id="2.170.190.11">
    <property type="entry name" value="Molybdopterin biosynthesis moea protein, domain 3"/>
    <property type="match status" value="1"/>
</dbReference>
<dbReference type="PANTHER" id="PTHR10192:SF5">
    <property type="entry name" value="GEPHYRIN"/>
    <property type="match status" value="1"/>
</dbReference>
<dbReference type="InterPro" id="IPR005110">
    <property type="entry name" value="MoeA_linker/N"/>
</dbReference>
<evidence type="ECO:0000313" key="2">
    <source>
        <dbReference type="EMBL" id="SVA82174.1"/>
    </source>
</evidence>
<dbReference type="AlphaFoldDB" id="A0A381YZ10"/>
<dbReference type="Gene3D" id="3.90.105.10">
    <property type="entry name" value="Molybdopterin biosynthesis moea protein, domain 2"/>
    <property type="match status" value="1"/>
</dbReference>
<feature type="non-terminal residue" evidence="2">
    <location>
        <position position="164"/>
    </location>
</feature>
<reference evidence="2" key="1">
    <citation type="submission" date="2018-05" db="EMBL/GenBank/DDBJ databases">
        <authorList>
            <person name="Lanie J.A."/>
            <person name="Ng W.-L."/>
            <person name="Kazmierczak K.M."/>
            <person name="Andrzejewski T.M."/>
            <person name="Davidsen T.M."/>
            <person name="Wayne K.J."/>
            <person name="Tettelin H."/>
            <person name="Glass J.I."/>
            <person name="Rusch D."/>
            <person name="Podicherti R."/>
            <person name="Tsui H.-C.T."/>
            <person name="Winkler M.E."/>
        </authorList>
    </citation>
    <scope>NUCLEOTIDE SEQUENCE</scope>
</reference>
<dbReference type="GO" id="GO:0006777">
    <property type="term" value="P:Mo-molybdopterin cofactor biosynthetic process"/>
    <property type="evidence" value="ECO:0007669"/>
    <property type="project" value="TreeGrafter"/>
</dbReference>
<feature type="non-terminal residue" evidence="2">
    <location>
        <position position="1"/>
    </location>
</feature>
<organism evidence="2">
    <name type="scientific">marine metagenome</name>
    <dbReference type="NCBI Taxonomy" id="408172"/>
    <lineage>
        <taxon>unclassified sequences</taxon>
        <taxon>metagenomes</taxon>
        <taxon>ecological metagenomes</taxon>
    </lineage>
</organism>
<sequence length="164" mass="18797">VMTGAIIQKPFNTIIPIEQIHFFPNKSKAKYIILKNKLKKNEYIRSAGSDFKKKDKIVKKGQLINSTHILAFKTLGIEKILVKKKPKVVFYPTGNELSDGKKIPNWKIRNSNTNYLDSFTKNLPINFIVKKILRDNESIVFKKEIQKNMKYKSDLVITSGAVSA</sequence>
<evidence type="ECO:0000259" key="1">
    <source>
        <dbReference type="Pfam" id="PF03453"/>
    </source>
</evidence>
<dbReference type="InterPro" id="IPR038987">
    <property type="entry name" value="MoeA-like"/>
</dbReference>
<dbReference type="SUPFAM" id="SSF53218">
    <property type="entry name" value="Molybdenum cofactor biosynthesis proteins"/>
    <property type="match status" value="1"/>
</dbReference>
<dbReference type="Gene3D" id="3.40.980.10">
    <property type="entry name" value="MoaB/Mog-like domain"/>
    <property type="match status" value="1"/>
</dbReference>
<dbReference type="Pfam" id="PF03453">
    <property type="entry name" value="MoeA_N"/>
    <property type="match status" value="1"/>
</dbReference>
<dbReference type="GO" id="GO:0005829">
    <property type="term" value="C:cytosol"/>
    <property type="evidence" value="ECO:0007669"/>
    <property type="project" value="TreeGrafter"/>
</dbReference>
<dbReference type="InterPro" id="IPR036425">
    <property type="entry name" value="MoaB/Mog-like_dom_sf"/>
</dbReference>
<dbReference type="PANTHER" id="PTHR10192">
    <property type="entry name" value="MOLYBDOPTERIN BIOSYNTHESIS PROTEIN"/>
    <property type="match status" value="1"/>
</dbReference>
<feature type="domain" description="MoeA N-terminal and linker" evidence="1">
    <location>
        <begin position="1"/>
        <end position="76"/>
    </location>
</feature>
<dbReference type="GO" id="GO:0061599">
    <property type="term" value="F:molybdopterin molybdotransferase activity"/>
    <property type="evidence" value="ECO:0007669"/>
    <property type="project" value="TreeGrafter"/>
</dbReference>
<name>A0A381YZ10_9ZZZZ</name>
<gene>
    <name evidence="2" type="ORF">METZ01_LOCUS135028</name>
</gene>
<dbReference type="EMBL" id="UINC01019412">
    <property type="protein sequence ID" value="SVA82174.1"/>
    <property type="molecule type" value="Genomic_DNA"/>
</dbReference>